<dbReference type="EC" id="5.4.99.25" evidence="2"/>
<name>D8TMI3_VOLCA</name>
<evidence type="ECO:0000313" key="7">
    <source>
        <dbReference type="EMBL" id="EFJ51263.1"/>
    </source>
</evidence>
<dbReference type="GeneID" id="9620692"/>
<dbReference type="SUPFAM" id="SSF55120">
    <property type="entry name" value="Pseudouridine synthase"/>
    <property type="match status" value="1"/>
</dbReference>
<reference evidence="7 8" key="1">
    <citation type="journal article" date="2010" name="Science">
        <title>Genomic analysis of organismal complexity in the multicellular green alga Volvox carteri.</title>
        <authorList>
            <person name="Prochnik S.E."/>
            <person name="Umen J."/>
            <person name="Nedelcu A.M."/>
            <person name="Hallmann A."/>
            <person name="Miller S.M."/>
            <person name="Nishii I."/>
            <person name="Ferris P."/>
            <person name="Kuo A."/>
            <person name="Mitros T."/>
            <person name="Fritz-Laylin L.K."/>
            <person name="Hellsten U."/>
            <person name="Chapman J."/>
            <person name="Simakov O."/>
            <person name="Rensing S.A."/>
            <person name="Terry A."/>
            <person name="Pangilinan J."/>
            <person name="Kapitonov V."/>
            <person name="Jurka J."/>
            <person name="Salamov A."/>
            <person name="Shapiro H."/>
            <person name="Schmutz J."/>
            <person name="Grimwood J."/>
            <person name="Lindquist E."/>
            <person name="Lucas S."/>
            <person name="Grigoriev I.V."/>
            <person name="Schmitt R."/>
            <person name="Kirk D."/>
            <person name="Rokhsar D.S."/>
        </authorList>
    </citation>
    <scope>NUCLEOTIDE SEQUENCE [LARGE SCALE GENOMIC DNA]</scope>
    <source>
        <strain evidence="8">f. Nagariensis / Eve</strain>
    </source>
</reference>
<dbReference type="PANTHER" id="PTHR13767:SF2">
    <property type="entry name" value="PSEUDOURIDYLATE SYNTHASE TRUB1"/>
    <property type="match status" value="1"/>
</dbReference>
<keyword evidence="8" id="KW-1185">Reference proteome</keyword>
<accession>D8TMI3</accession>
<keyword evidence="3" id="KW-0819">tRNA processing</keyword>
<dbReference type="GO" id="GO:0005634">
    <property type="term" value="C:nucleus"/>
    <property type="evidence" value="ECO:0007669"/>
    <property type="project" value="TreeGrafter"/>
</dbReference>
<dbReference type="InParanoid" id="D8TMI3"/>
<evidence type="ECO:0000256" key="4">
    <source>
        <dbReference type="ARBA" id="ARBA00023235"/>
    </source>
</evidence>
<dbReference type="RefSeq" id="XP_002947730.1">
    <property type="nucleotide sequence ID" value="XM_002947684.1"/>
</dbReference>
<sequence length="175" mass="19059">MPAETAEGVESRDRTSEASTSNGVDPGFAPSNTPVITPKSKRVSPTSLKPGAIEDVNILQNGVILVDKPLGWTSFDVCAKIRNLLKFIGVKKVGHAGTLDPHATGLLIVCTGRGTKFCDDFMAQDKEYSGTMRLGEGTASYDAECEVTERLPWEHVTGKLKMKQWLKKPRWRIAG</sequence>
<gene>
    <name evidence="7" type="ORF">VOLCADRAFT_87889</name>
</gene>
<dbReference type="InterPro" id="IPR002501">
    <property type="entry name" value="PsdUridine_synth_N"/>
</dbReference>
<evidence type="ECO:0000256" key="2">
    <source>
        <dbReference type="ARBA" id="ARBA00012787"/>
    </source>
</evidence>
<dbReference type="InterPro" id="IPR020103">
    <property type="entry name" value="PsdUridine_synth_cat_dom_sf"/>
</dbReference>
<evidence type="ECO:0000256" key="5">
    <source>
        <dbReference type="SAM" id="MobiDB-lite"/>
    </source>
</evidence>
<dbReference type="GO" id="GO:0160148">
    <property type="term" value="F:tRNA pseudouridine(55) synthase activity"/>
    <property type="evidence" value="ECO:0007669"/>
    <property type="project" value="UniProtKB-EC"/>
</dbReference>
<feature type="region of interest" description="Disordered" evidence="5">
    <location>
        <begin position="1"/>
        <end position="47"/>
    </location>
</feature>
<dbReference type="eggNOG" id="KOG2529">
    <property type="taxonomic scope" value="Eukaryota"/>
</dbReference>
<dbReference type="InterPro" id="IPR014780">
    <property type="entry name" value="tRNA_psdUridine_synth_TruB"/>
</dbReference>
<evidence type="ECO:0000313" key="8">
    <source>
        <dbReference type="Proteomes" id="UP000001058"/>
    </source>
</evidence>
<dbReference type="EMBL" id="GL378328">
    <property type="protein sequence ID" value="EFJ51263.1"/>
    <property type="molecule type" value="Genomic_DNA"/>
</dbReference>
<proteinExistence type="inferred from homology"/>
<dbReference type="GO" id="GO:0003723">
    <property type="term" value="F:RNA binding"/>
    <property type="evidence" value="ECO:0007669"/>
    <property type="project" value="InterPro"/>
</dbReference>
<evidence type="ECO:0000256" key="1">
    <source>
        <dbReference type="ARBA" id="ARBA00008999"/>
    </source>
</evidence>
<dbReference type="PANTHER" id="PTHR13767">
    <property type="entry name" value="TRNA-PSEUDOURIDINE SYNTHASE"/>
    <property type="match status" value="1"/>
</dbReference>
<dbReference type="OrthoDB" id="9995526at2759"/>
<keyword evidence="4" id="KW-0413">Isomerase</keyword>
<dbReference type="Pfam" id="PF01509">
    <property type="entry name" value="TruB_N"/>
    <property type="match status" value="1"/>
</dbReference>
<dbReference type="Gene3D" id="3.30.2350.10">
    <property type="entry name" value="Pseudouridine synthase"/>
    <property type="match status" value="1"/>
</dbReference>
<comment type="similarity">
    <text evidence="1">Belongs to the pseudouridine synthase TruB family.</text>
</comment>
<organism evidence="8">
    <name type="scientific">Volvox carteri f. nagariensis</name>
    <dbReference type="NCBI Taxonomy" id="3068"/>
    <lineage>
        <taxon>Eukaryota</taxon>
        <taxon>Viridiplantae</taxon>
        <taxon>Chlorophyta</taxon>
        <taxon>core chlorophytes</taxon>
        <taxon>Chlorophyceae</taxon>
        <taxon>CS clade</taxon>
        <taxon>Chlamydomonadales</taxon>
        <taxon>Volvocaceae</taxon>
        <taxon>Volvox</taxon>
    </lineage>
</organism>
<feature type="domain" description="Pseudouridine synthase II N-terminal" evidence="6">
    <location>
        <begin position="87"/>
        <end position="159"/>
    </location>
</feature>
<evidence type="ECO:0000259" key="6">
    <source>
        <dbReference type="Pfam" id="PF01509"/>
    </source>
</evidence>
<dbReference type="AlphaFoldDB" id="D8TMI3"/>
<dbReference type="GO" id="GO:1990481">
    <property type="term" value="P:mRNA pseudouridine synthesis"/>
    <property type="evidence" value="ECO:0007669"/>
    <property type="project" value="TreeGrafter"/>
</dbReference>
<dbReference type="KEGG" id="vcn:VOLCADRAFT_87889"/>
<dbReference type="STRING" id="3068.D8TMI3"/>
<dbReference type="GO" id="GO:0006400">
    <property type="term" value="P:tRNA modification"/>
    <property type="evidence" value="ECO:0007669"/>
    <property type="project" value="TreeGrafter"/>
</dbReference>
<evidence type="ECO:0000256" key="3">
    <source>
        <dbReference type="ARBA" id="ARBA00022694"/>
    </source>
</evidence>
<protein>
    <recommendedName>
        <fullName evidence="2">tRNA pseudouridine(55) synthase</fullName>
        <ecNumber evidence="2">5.4.99.25</ecNumber>
    </recommendedName>
</protein>
<dbReference type="Proteomes" id="UP000001058">
    <property type="component" value="Unassembled WGS sequence"/>
</dbReference>